<dbReference type="EMBL" id="JAIWYP010000006">
    <property type="protein sequence ID" value="KAH3813034.1"/>
    <property type="molecule type" value="Genomic_DNA"/>
</dbReference>
<dbReference type="GO" id="GO:0005509">
    <property type="term" value="F:calcium ion binding"/>
    <property type="evidence" value="ECO:0007669"/>
    <property type="project" value="InterPro"/>
</dbReference>
<dbReference type="SMART" id="SM00179">
    <property type="entry name" value="EGF_CA"/>
    <property type="match status" value="1"/>
</dbReference>
<dbReference type="PROSITE" id="PS01187">
    <property type="entry name" value="EGF_CA"/>
    <property type="match status" value="1"/>
</dbReference>
<dbReference type="PROSITE" id="PS00010">
    <property type="entry name" value="ASX_HYDROXYL"/>
    <property type="match status" value="1"/>
</dbReference>
<evidence type="ECO:0000256" key="2">
    <source>
        <dbReference type="ARBA" id="ARBA00023157"/>
    </source>
</evidence>
<feature type="domain" description="EGF-like" evidence="4">
    <location>
        <begin position="32"/>
        <end position="69"/>
    </location>
</feature>
<protein>
    <recommendedName>
        <fullName evidence="4">EGF-like domain-containing protein</fullName>
    </recommendedName>
</protein>
<dbReference type="Pfam" id="PF07645">
    <property type="entry name" value="EGF_CA"/>
    <property type="match status" value="1"/>
</dbReference>
<evidence type="ECO:0000256" key="3">
    <source>
        <dbReference type="PROSITE-ProRule" id="PRU00076"/>
    </source>
</evidence>
<dbReference type="PROSITE" id="PS00022">
    <property type="entry name" value="EGF_1"/>
    <property type="match status" value="1"/>
</dbReference>
<dbReference type="FunFam" id="2.10.25.10:FF:000125">
    <property type="entry name" value="Neurogenic locus notch protein-like"/>
    <property type="match status" value="1"/>
</dbReference>
<dbReference type="PROSITE" id="PS01186">
    <property type="entry name" value="EGF_2"/>
    <property type="match status" value="1"/>
</dbReference>
<evidence type="ECO:0000259" key="4">
    <source>
        <dbReference type="PROSITE" id="PS50026"/>
    </source>
</evidence>
<dbReference type="InterPro" id="IPR001881">
    <property type="entry name" value="EGF-like_Ca-bd_dom"/>
</dbReference>
<evidence type="ECO:0000313" key="6">
    <source>
        <dbReference type="Proteomes" id="UP000828390"/>
    </source>
</evidence>
<gene>
    <name evidence="5" type="ORF">DPMN_141482</name>
</gene>
<comment type="caution">
    <text evidence="3">Lacks conserved residue(s) required for the propagation of feature annotation.</text>
</comment>
<keyword evidence="2 3" id="KW-1015">Disulfide bond</keyword>
<dbReference type="InterPro" id="IPR018097">
    <property type="entry name" value="EGF_Ca-bd_CS"/>
</dbReference>
<sequence length="89" mass="9734">MFTILKLCLNKDLPCSILKHKCRILILYESSDVNECVTGVPCQNGGSCSNTNGGYLCTCPPGWKGENCSISELSFLALTKSEGRELLHH</sequence>
<name>A0A9D4JJY2_DREPO</name>
<dbReference type="SUPFAM" id="SSF57196">
    <property type="entry name" value="EGF/Laminin"/>
    <property type="match status" value="1"/>
</dbReference>
<comment type="caution">
    <text evidence="5">The sequence shown here is derived from an EMBL/GenBank/DDBJ whole genome shotgun (WGS) entry which is preliminary data.</text>
</comment>
<dbReference type="InterPro" id="IPR049883">
    <property type="entry name" value="NOTCH1_EGF-like"/>
</dbReference>
<evidence type="ECO:0000313" key="5">
    <source>
        <dbReference type="EMBL" id="KAH3813034.1"/>
    </source>
</evidence>
<organism evidence="5 6">
    <name type="scientific">Dreissena polymorpha</name>
    <name type="common">Zebra mussel</name>
    <name type="synonym">Mytilus polymorpha</name>
    <dbReference type="NCBI Taxonomy" id="45954"/>
    <lineage>
        <taxon>Eukaryota</taxon>
        <taxon>Metazoa</taxon>
        <taxon>Spiralia</taxon>
        <taxon>Lophotrochozoa</taxon>
        <taxon>Mollusca</taxon>
        <taxon>Bivalvia</taxon>
        <taxon>Autobranchia</taxon>
        <taxon>Heteroconchia</taxon>
        <taxon>Euheterodonta</taxon>
        <taxon>Imparidentia</taxon>
        <taxon>Neoheterodontei</taxon>
        <taxon>Myida</taxon>
        <taxon>Dreissenoidea</taxon>
        <taxon>Dreissenidae</taxon>
        <taxon>Dreissena</taxon>
    </lineage>
</organism>
<reference evidence="5" key="2">
    <citation type="submission" date="2020-11" db="EMBL/GenBank/DDBJ databases">
        <authorList>
            <person name="McCartney M.A."/>
            <person name="Auch B."/>
            <person name="Kono T."/>
            <person name="Mallez S."/>
            <person name="Becker A."/>
            <person name="Gohl D.M."/>
            <person name="Silverstein K.A.T."/>
            <person name="Koren S."/>
            <person name="Bechman K.B."/>
            <person name="Herman A."/>
            <person name="Abrahante J.E."/>
            <person name="Garbe J."/>
        </authorList>
    </citation>
    <scope>NUCLEOTIDE SEQUENCE</scope>
    <source>
        <strain evidence="5">Duluth1</strain>
        <tissue evidence="5">Whole animal</tissue>
    </source>
</reference>
<dbReference type="PROSITE" id="PS50026">
    <property type="entry name" value="EGF_3"/>
    <property type="match status" value="1"/>
</dbReference>
<evidence type="ECO:0000256" key="1">
    <source>
        <dbReference type="ARBA" id="ARBA00022536"/>
    </source>
</evidence>
<dbReference type="Proteomes" id="UP000828390">
    <property type="component" value="Unassembled WGS sequence"/>
</dbReference>
<dbReference type="AlphaFoldDB" id="A0A9D4JJY2"/>
<reference evidence="5" key="1">
    <citation type="journal article" date="2019" name="bioRxiv">
        <title>The Genome of the Zebra Mussel, Dreissena polymorpha: A Resource for Invasive Species Research.</title>
        <authorList>
            <person name="McCartney M.A."/>
            <person name="Auch B."/>
            <person name="Kono T."/>
            <person name="Mallez S."/>
            <person name="Zhang Y."/>
            <person name="Obille A."/>
            <person name="Becker A."/>
            <person name="Abrahante J.E."/>
            <person name="Garbe J."/>
            <person name="Badalamenti J.P."/>
            <person name="Herman A."/>
            <person name="Mangelson H."/>
            <person name="Liachko I."/>
            <person name="Sullivan S."/>
            <person name="Sone E.D."/>
            <person name="Koren S."/>
            <person name="Silverstein K.A.T."/>
            <person name="Beckman K.B."/>
            <person name="Gohl D.M."/>
        </authorList>
    </citation>
    <scope>NUCLEOTIDE SEQUENCE</scope>
    <source>
        <strain evidence="5">Duluth1</strain>
        <tissue evidence="5">Whole animal</tissue>
    </source>
</reference>
<keyword evidence="6" id="KW-1185">Reference proteome</keyword>
<keyword evidence="1 3" id="KW-0245">EGF-like domain</keyword>
<dbReference type="InterPro" id="IPR000742">
    <property type="entry name" value="EGF"/>
</dbReference>
<dbReference type="CDD" id="cd00054">
    <property type="entry name" value="EGF_CA"/>
    <property type="match status" value="1"/>
</dbReference>
<dbReference type="InterPro" id="IPR000152">
    <property type="entry name" value="EGF-type_Asp/Asn_hydroxyl_site"/>
</dbReference>
<proteinExistence type="predicted"/>
<accession>A0A9D4JJY2</accession>
<dbReference type="SMART" id="SM00181">
    <property type="entry name" value="EGF"/>
    <property type="match status" value="1"/>
</dbReference>
<feature type="disulfide bond" evidence="3">
    <location>
        <begin position="59"/>
        <end position="68"/>
    </location>
</feature>
<dbReference type="Gene3D" id="2.10.25.10">
    <property type="entry name" value="Laminin"/>
    <property type="match status" value="1"/>
</dbReference>